<evidence type="ECO:0000313" key="2">
    <source>
        <dbReference type="Proteomes" id="UP000033187"/>
    </source>
</evidence>
<gene>
    <name evidence="1" type="ORF">YBN1229_v1_2046</name>
</gene>
<dbReference type="KEGG" id="fil:BN1229_v1_2044"/>
<name>A0A0D6JF58_9HYPH</name>
<dbReference type="Proteomes" id="UP000033187">
    <property type="component" value="Chromosome 1"/>
</dbReference>
<dbReference type="KEGG" id="fiy:BN1229_v1_2046"/>
<keyword evidence="2" id="KW-1185">Reference proteome</keyword>
<proteinExistence type="predicted"/>
<dbReference type="AlphaFoldDB" id="A0A0D6JF58"/>
<dbReference type="EMBL" id="LN829119">
    <property type="protein sequence ID" value="CPR19182.1"/>
    <property type="molecule type" value="Genomic_DNA"/>
</dbReference>
<protein>
    <submittedName>
        <fullName evidence="1">Uncharacterized protein</fullName>
    </submittedName>
</protein>
<organism evidence="1 2">
    <name type="scientific">Candidatus Filomicrobium marinum</name>
    <dbReference type="NCBI Taxonomy" id="1608628"/>
    <lineage>
        <taxon>Bacteria</taxon>
        <taxon>Pseudomonadati</taxon>
        <taxon>Pseudomonadota</taxon>
        <taxon>Alphaproteobacteria</taxon>
        <taxon>Hyphomicrobiales</taxon>
        <taxon>Hyphomicrobiaceae</taxon>
        <taxon>Filomicrobium</taxon>
    </lineage>
</organism>
<accession>A0A0D6JF58</accession>
<reference evidence="2" key="1">
    <citation type="submission" date="2015-02" db="EMBL/GenBank/DDBJ databases">
        <authorList>
            <person name="Chooi Y.-H."/>
        </authorList>
    </citation>
    <scope>NUCLEOTIDE SEQUENCE [LARGE SCALE GENOMIC DNA]</scope>
    <source>
        <strain evidence="2">strain Y</strain>
    </source>
</reference>
<dbReference type="RefSeq" id="WP_152024974.1">
    <property type="nucleotide sequence ID" value="NZ_LN829118.1"/>
</dbReference>
<sequence length="79" mass="8646">MEFLTGEVFVAWTNEEVASGRTEEEAIERLFGDKPVKPFLTQRFVLQLPMIEAMRDGVLAVSSARPSLSVVGGSEADDS</sequence>
<evidence type="ECO:0000313" key="1">
    <source>
        <dbReference type="EMBL" id="CPR19182.1"/>
    </source>
</evidence>